<reference evidence="2 3" key="1">
    <citation type="submission" date="2018-05" db="EMBL/GenBank/DDBJ databases">
        <title>Complete genome sequence of Pseudomonas kribbensis 46-2(T).</title>
        <authorList>
            <person name="Jeong H."/>
            <person name="Lee S.-G."/>
            <person name="Rha E."/>
            <person name="Kim H."/>
        </authorList>
    </citation>
    <scope>NUCLEOTIDE SEQUENCE [LARGE SCALE GENOMIC DNA]</scope>
    <source>
        <strain evidence="2 3">46-2</strain>
    </source>
</reference>
<dbReference type="Proteomes" id="UP000253720">
    <property type="component" value="Chromosome"/>
</dbReference>
<keyword evidence="1" id="KW-0732">Signal</keyword>
<evidence type="ECO:0000313" key="2">
    <source>
        <dbReference type="EMBL" id="AXI59734.1"/>
    </source>
</evidence>
<name>A0A345RKB8_9PSED</name>
<accession>A0A345RKB8</accession>
<dbReference type="EMBL" id="CP029608">
    <property type="protein sequence ID" value="AXI59734.1"/>
    <property type="molecule type" value="Genomic_DNA"/>
</dbReference>
<dbReference type="PROSITE" id="PS51257">
    <property type="entry name" value="PROKAR_LIPOPROTEIN"/>
    <property type="match status" value="1"/>
</dbReference>
<sequence length="303" mass="33242">MNRVLMWLVILLLSGCVTHDLSPNVSPDKNAQASSGITQSYTGPETASYLTEYYNNVSISMCRANPRAPKFLCSGVMLRATQHSTAFHFWDPNPNSTGVSFSWLSKGAKFSKLVFGYNNGFIFNPYFYKPAGKISPEILCFFPVDGATTSRTNSGCGETPGIPSSAPCQGQSINTAAQYIAHYNSHDQKYGYLCGFDVRDALDEKATQAFNEAVKAQGQGGTFAFNTQNEFRLENWGQGKGAVLPIMAVFYLNDSGKPAAQYDQRDFKTQTGIWLPMIRMTLPQTPAVEAKFEFIAADQAISS</sequence>
<dbReference type="RefSeq" id="WP_114881397.1">
    <property type="nucleotide sequence ID" value="NZ_CP029608.1"/>
</dbReference>
<feature type="chain" id="PRO_5016749793" description="Halovibrin HvnA" evidence="1">
    <location>
        <begin position="20"/>
        <end position="303"/>
    </location>
</feature>
<feature type="signal peptide" evidence="1">
    <location>
        <begin position="1"/>
        <end position="19"/>
    </location>
</feature>
<dbReference type="KEGG" id="pke:DLD99_04400"/>
<evidence type="ECO:0008006" key="4">
    <source>
        <dbReference type="Google" id="ProtNLM"/>
    </source>
</evidence>
<protein>
    <recommendedName>
        <fullName evidence="4">Halovibrin HvnA</fullName>
    </recommendedName>
</protein>
<keyword evidence="3" id="KW-1185">Reference proteome</keyword>
<evidence type="ECO:0000313" key="3">
    <source>
        <dbReference type="Proteomes" id="UP000253720"/>
    </source>
</evidence>
<proteinExistence type="predicted"/>
<gene>
    <name evidence="2" type="ORF">DLD99_04400</name>
</gene>
<dbReference type="AlphaFoldDB" id="A0A345RKB8"/>
<organism evidence="2 3">
    <name type="scientific">Pseudomonas kribbensis</name>
    <dbReference type="NCBI Taxonomy" id="1628086"/>
    <lineage>
        <taxon>Bacteria</taxon>
        <taxon>Pseudomonadati</taxon>
        <taxon>Pseudomonadota</taxon>
        <taxon>Gammaproteobacteria</taxon>
        <taxon>Pseudomonadales</taxon>
        <taxon>Pseudomonadaceae</taxon>
        <taxon>Pseudomonas</taxon>
    </lineage>
</organism>
<evidence type="ECO:0000256" key="1">
    <source>
        <dbReference type="SAM" id="SignalP"/>
    </source>
</evidence>